<dbReference type="RefSeq" id="WP_133643922.1">
    <property type="nucleotide sequence ID" value="NZ_SNYI01000002.1"/>
</dbReference>
<dbReference type="OrthoDB" id="9788959at2"/>
<gene>
    <name evidence="3" type="ORF">CLV82_1768</name>
</gene>
<evidence type="ECO:0000313" key="4">
    <source>
        <dbReference type="Proteomes" id="UP000295468"/>
    </source>
</evidence>
<dbReference type="InterPro" id="IPR006016">
    <property type="entry name" value="UspA"/>
</dbReference>
<name>A0A4R6TKA4_9FLAO</name>
<accession>A0A4R6TKA4</accession>
<feature type="domain" description="UspA" evidence="2">
    <location>
        <begin position="1"/>
        <end position="146"/>
    </location>
</feature>
<dbReference type="PANTHER" id="PTHR46268">
    <property type="entry name" value="STRESS RESPONSE PROTEIN NHAX"/>
    <property type="match status" value="1"/>
</dbReference>
<proteinExistence type="inferred from homology"/>
<evidence type="ECO:0000259" key="2">
    <source>
        <dbReference type="Pfam" id="PF00582"/>
    </source>
</evidence>
<dbReference type="PRINTS" id="PR01438">
    <property type="entry name" value="UNVRSLSTRESS"/>
</dbReference>
<dbReference type="Proteomes" id="UP000295468">
    <property type="component" value="Unassembled WGS sequence"/>
</dbReference>
<evidence type="ECO:0000313" key="3">
    <source>
        <dbReference type="EMBL" id="TDQ31067.1"/>
    </source>
</evidence>
<reference evidence="3 4" key="1">
    <citation type="submission" date="2019-03" db="EMBL/GenBank/DDBJ databases">
        <title>Genomic Encyclopedia of Archaeal and Bacterial Type Strains, Phase II (KMG-II): from individual species to whole genera.</title>
        <authorList>
            <person name="Goeker M."/>
        </authorList>
    </citation>
    <scope>NUCLEOTIDE SEQUENCE [LARGE SCALE GENOMIC DNA]</scope>
    <source>
        <strain evidence="3 4">DSM 18435</strain>
    </source>
</reference>
<dbReference type="CDD" id="cd00293">
    <property type="entry name" value="USP-like"/>
    <property type="match status" value="1"/>
</dbReference>
<keyword evidence="4" id="KW-1185">Reference proteome</keyword>
<dbReference type="Pfam" id="PF00582">
    <property type="entry name" value="Usp"/>
    <property type="match status" value="1"/>
</dbReference>
<comment type="similarity">
    <text evidence="1">Belongs to the universal stress protein A family.</text>
</comment>
<evidence type="ECO:0000256" key="1">
    <source>
        <dbReference type="ARBA" id="ARBA00008791"/>
    </source>
</evidence>
<dbReference type="InterPro" id="IPR014729">
    <property type="entry name" value="Rossmann-like_a/b/a_fold"/>
</dbReference>
<dbReference type="InterPro" id="IPR006015">
    <property type="entry name" value="Universal_stress_UspA"/>
</dbReference>
<dbReference type="PANTHER" id="PTHR46268:SF6">
    <property type="entry name" value="UNIVERSAL STRESS PROTEIN UP12"/>
    <property type="match status" value="1"/>
</dbReference>
<dbReference type="Gene3D" id="3.40.50.620">
    <property type="entry name" value="HUPs"/>
    <property type="match status" value="2"/>
</dbReference>
<organism evidence="3 4">
    <name type="scientific">Zeaxanthinibacter enoshimensis</name>
    <dbReference type="NCBI Taxonomy" id="392009"/>
    <lineage>
        <taxon>Bacteria</taxon>
        <taxon>Pseudomonadati</taxon>
        <taxon>Bacteroidota</taxon>
        <taxon>Flavobacteriia</taxon>
        <taxon>Flavobacteriales</taxon>
        <taxon>Flavobacteriaceae</taxon>
        <taxon>Zeaxanthinibacter</taxon>
    </lineage>
</organism>
<comment type="caution">
    <text evidence="3">The sequence shown here is derived from an EMBL/GenBank/DDBJ whole genome shotgun (WGS) entry which is preliminary data.</text>
</comment>
<sequence length="282" mass="32099">MKKLLIPTDFSDNAWNAIFNTVKIYAETNCKIYIMHAYEPDAMNKLGRKTQARLGVLYDSLAQLSDQELGKVSSYLQENHKNDKHQFETLSEKGTLLEVIPGVVSRLGIETVIMGTQGATGAKEIFLGSNTVKVLRQLKNYPILIIPSGYNFQRLQTAVLPTDYQEPLTNADLSPLIHLAANWSIDLHILYITDEGLYNEKQEDHKKLLTENLSAFRYSFKERKPTAELWQDISGYCDEAGAEILVLPRHKHTFFEKIIREAVVKKTAFHSRIPVLFLSARD</sequence>
<dbReference type="AlphaFoldDB" id="A0A4R6TKA4"/>
<protein>
    <submittedName>
        <fullName evidence="3">Nucleotide-binding universal stress UspA family protein</fullName>
    </submittedName>
</protein>
<dbReference type="EMBL" id="SNYI01000002">
    <property type="protein sequence ID" value="TDQ31067.1"/>
    <property type="molecule type" value="Genomic_DNA"/>
</dbReference>
<dbReference type="SUPFAM" id="SSF52402">
    <property type="entry name" value="Adenine nucleotide alpha hydrolases-like"/>
    <property type="match status" value="2"/>
</dbReference>